<protein>
    <recommendedName>
        <fullName evidence="7">Phytocyanin domain-containing protein</fullName>
    </recommendedName>
</protein>
<feature type="signal peptide" evidence="6">
    <location>
        <begin position="1"/>
        <end position="22"/>
    </location>
</feature>
<evidence type="ECO:0000256" key="6">
    <source>
        <dbReference type="SAM" id="SignalP"/>
    </source>
</evidence>
<dbReference type="InterPro" id="IPR028871">
    <property type="entry name" value="BlueCu_1_BS"/>
</dbReference>
<dbReference type="EMBL" id="JBCGBO010000002">
    <property type="protein sequence ID" value="KAK9222931.1"/>
    <property type="molecule type" value="Genomic_DNA"/>
</dbReference>
<name>A0AAP0MTB6_9ROSI</name>
<dbReference type="Pfam" id="PF02298">
    <property type="entry name" value="Cu_bind_like"/>
    <property type="match status" value="2"/>
</dbReference>
<dbReference type="CDD" id="cd11014">
    <property type="entry name" value="Mavicyanin"/>
    <property type="match status" value="1"/>
</dbReference>
<keyword evidence="5" id="KW-0472">Membrane</keyword>
<dbReference type="SUPFAM" id="SSF49503">
    <property type="entry name" value="Cupredoxins"/>
    <property type="match status" value="2"/>
</dbReference>
<sequence length="355" mass="37692">MALTKKILAFLLMATLVGVSLGAVHKAGDSAGWTTLGHIDYIEWASSKNFHVGDTIVFEYNNQFHNVKQVTFQDFQSCNGASPIATFTSGSDSITLKWPGHYYFLCGVPGHCEAVQTLDIMVNPASLRPSASPLSAPNYSSLPSSSGSASSPAPLPNPYQSNASSLQVLSVWPALISLAIFVIVLGVSLGAVHKVGDSAGWTTLGNIDYNRWASSKNFHVGDTIVFEYNNQFHNVKQVTFQDFQSCNGASPIATFTSGSDSITLKRPGNYYFLCGVPGHCEAGQTLDIMVTPASLRPSASPLSAHNYSSSPSSSGSASSSAPLPNPYQSNAFSLQALSIWPALISLGMFVIGFAF</sequence>
<dbReference type="PANTHER" id="PTHR33021:SF356">
    <property type="entry name" value="MAVICYANIN"/>
    <property type="match status" value="1"/>
</dbReference>
<feature type="domain" description="Phytocyanin" evidence="7">
    <location>
        <begin position="191"/>
        <end position="292"/>
    </location>
</feature>
<evidence type="ECO:0000256" key="2">
    <source>
        <dbReference type="ARBA" id="ARBA00023008"/>
    </source>
</evidence>
<evidence type="ECO:0000256" key="4">
    <source>
        <dbReference type="SAM" id="MobiDB-lite"/>
    </source>
</evidence>
<feature type="region of interest" description="Disordered" evidence="4">
    <location>
        <begin position="302"/>
        <end position="321"/>
    </location>
</feature>
<keyword evidence="6" id="KW-0732">Signal</keyword>
<feature type="transmembrane region" description="Helical" evidence="5">
    <location>
        <begin position="332"/>
        <end position="354"/>
    </location>
</feature>
<dbReference type="InterPro" id="IPR008972">
    <property type="entry name" value="Cupredoxin"/>
</dbReference>
<dbReference type="InterPro" id="IPR003245">
    <property type="entry name" value="Phytocyanin_dom"/>
</dbReference>
<dbReference type="Gene3D" id="2.60.40.420">
    <property type="entry name" value="Cupredoxins - blue copper proteins"/>
    <property type="match status" value="2"/>
</dbReference>
<evidence type="ECO:0000259" key="7">
    <source>
        <dbReference type="PROSITE" id="PS51485"/>
    </source>
</evidence>
<keyword evidence="5" id="KW-1133">Transmembrane helix</keyword>
<gene>
    <name evidence="8" type="ORF">WN944_011372</name>
</gene>
<dbReference type="PROSITE" id="PS51485">
    <property type="entry name" value="PHYTOCYANIN"/>
    <property type="match status" value="2"/>
</dbReference>
<feature type="domain" description="Phytocyanin" evidence="7">
    <location>
        <begin position="23"/>
        <end position="124"/>
    </location>
</feature>
<dbReference type="PROSITE" id="PS00196">
    <property type="entry name" value="COPPER_BLUE"/>
    <property type="match status" value="2"/>
</dbReference>
<keyword evidence="9" id="KW-1185">Reference proteome</keyword>
<evidence type="ECO:0000313" key="8">
    <source>
        <dbReference type="EMBL" id="KAK9222931.1"/>
    </source>
</evidence>
<dbReference type="PANTHER" id="PTHR33021">
    <property type="entry name" value="BLUE COPPER PROTEIN"/>
    <property type="match status" value="1"/>
</dbReference>
<accession>A0AAP0MTB6</accession>
<evidence type="ECO:0000256" key="1">
    <source>
        <dbReference type="ARBA" id="ARBA00022723"/>
    </source>
</evidence>
<organism evidence="8 9">
    <name type="scientific">Citrus x changshan-huyou</name>
    <dbReference type="NCBI Taxonomy" id="2935761"/>
    <lineage>
        <taxon>Eukaryota</taxon>
        <taxon>Viridiplantae</taxon>
        <taxon>Streptophyta</taxon>
        <taxon>Embryophyta</taxon>
        <taxon>Tracheophyta</taxon>
        <taxon>Spermatophyta</taxon>
        <taxon>Magnoliopsida</taxon>
        <taxon>eudicotyledons</taxon>
        <taxon>Gunneridae</taxon>
        <taxon>Pentapetalae</taxon>
        <taxon>rosids</taxon>
        <taxon>malvids</taxon>
        <taxon>Sapindales</taxon>
        <taxon>Rutaceae</taxon>
        <taxon>Aurantioideae</taxon>
        <taxon>Citrus</taxon>
    </lineage>
</organism>
<dbReference type="AlphaFoldDB" id="A0AAP0MTB6"/>
<keyword evidence="1" id="KW-0479">Metal-binding</keyword>
<evidence type="ECO:0000256" key="3">
    <source>
        <dbReference type="ARBA" id="ARBA00023180"/>
    </source>
</evidence>
<dbReference type="GO" id="GO:0009055">
    <property type="term" value="F:electron transfer activity"/>
    <property type="evidence" value="ECO:0007669"/>
    <property type="project" value="InterPro"/>
</dbReference>
<keyword evidence="3" id="KW-0325">Glycoprotein</keyword>
<feature type="chain" id="PRO_5042864491" description="Phytocyanin domain-containing protein" evidence="6">
    <location>
        <begin position="23"/>
        <end position="355"/>
    </location>
</feature>
<dbReference type="Proteomes" id="UP001428341">
    <property type="component" value="Unassembled WGS sequence"/>
</dbReference>
<dbReference type="GO" id="GO:0005886">
    <property type="term" value="C:plasma membrane"/>
    <property type="evidence" value="ECO:0007669"/>
    <property type="project" value="TreeGrafter"/>
</dbReference>
<dbReference type="InterPro" id="IPR039391">
    <property type="entry name" value="Phytocyanin-like"/>
</dbReference>
<evidence type="ECO:0000313" key="9">
    <source>
        <dbReference type="Proteomes" id="UP001428341"/>
    </source>
</evidence>
<feature type="transmembrane region" description="Helical" evidence="5">
    <location>
        <begin position="171"/>
        <end position="192"/>
    </location>
</feature>
<keyword evidence="5" id="KW-0812">Transmembrane</keyword>
<evidence type="ECO:0000256" key="5">
    <source>
        <dbReference type="SAM" id="Phobius"/>
    </source>
</evidence>
<keyword evidence="2" id="KW-0186">Copper</keyword>
<dbReference type="FunFam" id="2.60.40.420:FF:000003">
    <property type="entry name" value="Blue copper"/>
    <property type="match status" value="2"/>
</dbReference>
<proteinExistence type="predicted"/>
<comment type="caution">
    <text evidence="8">The sequence shown here is derived from an EMBL/GenBank/DDBJ whole genome shotgun (WGS) entry which is preliminary data.</text>
</comment>
<dbReference type="InterPro" id="IPR041845">
    <property type="entry name" value="Mavicyanin"/>
</dbReference>
<reference evidence="8 9" key="1">
    <citation type="submission" date="2024-05" db="EMBL/GenBank/DDBJ databases">
        <title>Haplotype-resolved chromosome-level genome assembly of Huyou (Citrus changshanensis).</title>
        <authorList>
            <person name="Miao C."/>
            <person name="Chen W."/>
            <person name="Wu Y."/>
            <person name="Wang L."/>
            <person name="Zhao S."/>
            <person name="Grierson D."/>
            <person name="Xu C."/>
            <person name="Chen K."/>
        </authorList>
    </citation>
    <scope>NUCLEOTIDE SEQUENCE [LARGE SCALE GENOMIC DNA]</scope>
    <source>
        <strain evidence="8">01-14</strain>
        <tissue evidence="8">Leaf</tissue>
    </source>
</reference>
<dbReference type="GO" id="GO:0046872">
    <property type="term" value="F:metal ion binding"/>
    <property type="evidence" value="ECO:0007669"/>
    <property type="project" value="UniProtKB-KW"/>
</dbReference>